<organism evidence="1">
    <name type="scientific">uncultured Desulfovibrio sp</name>
    <dbReference type="NCBI Taxonomy" id="167968"/>
    <lineage>
        <taxon>Bacteria</taxon>
        <taxon>Pseudomonadati</taxon>
        <taxon>Thermodesulfobacteriota</taxon>
        <taxon>Desulfovibrionia</taxon>
        <taxon>Desulfovibrionales</taxon>
        <taxon>Desulfovibrionaceae</taxon>
        <taxon>Desulfovibrio</taxon>
        <taxon>environmental samples</taxon>
    </lineage>
</organism>
<evidence type="ECO:0000313" key="1">
    <source>
        <dbReference type="EMBL" id="SCM71030.1"/>
    </source>
</evidence>
<sequence length="32" mass="3933">MWQTCDFLARLPLDQINFELQHISEFSFSRKM</sequence>
<accession>A0A212L0I8</accession>
<dbReference type="AlphaFoldDB" id="A0A212L0I8"/>
<reference evidence="1" key="1">
    <citation type="submission" date="2016-08" db="EMBL/GenBank/DDBJ databases">
        <authorList>
            <person name="Seilhamer J.J."/>
        </authorList>
    </citation>
    <scope>NUCLEOTIDE SEQUENCE</scope>
    <source>
        <strain evidence="1">86-1</strain>
    </source>
</reference>
<proteinExistence type="predicted"/>
<dbReference type="EMBL" id="FMJC01000001">
    <property type="protein sequence ID" value="SCM71030.1"/>
    <property type="molecule type" value="Genomic_DNA"/>
</dbReference>
<gene>
    <name evidence="1" type="ORF">KL86DES1_10807</name>
</gene>
<name>A0A212L0I8_9BACT</name>
<protein>
    <submittedName>
        <fullName evidence="1">Uncharacterized protein</fullName>
    </submittedName>
</protein>